<dbReference type="Pfam" id="PF06764">
    <property type="entry name" value="DUF1223"/>
    <property type="match status" value="1"/>
</dbReference>
<dbReference type="EMBL" id="KN832882">
    <property type="protein sequence ID" value="KIM97466.1"/>
    <property type="molecule type" value="Genomic_DNA"/>
</dbReference>
<proteinExistence type="predicted"/>
<evidence type="ECO:0000313" key="2">
    <source>
        <dbReference type="Proteomes" id="UP000054321"/>
    </source>
</evidence>
<organism evidence="1 2">
    <name type="scientific">Oidiodendron maius (strain Zn)</name>
    <dbReference type="NCBI Taxonomy" id="913774"/>
    <lineage>
        <taxon>Eukaryota</taxon>
        <taxon>Fungi</taxon>
        <taxon>Dikarya</taxon>
        <taxon>Ascomycota</taxon>
        <taxon>Pezizomycotina</taxon>
        <taxon>Leotiomycetes</taxon>
        <taxon>Leotiomycetes incertae sedis</taxon>
        <taxon>Myxotrichaceae</taxon>
        <taxon>Oidiodendron</taxon>
    </lineage>
</organism>
<reference evidence="2" key="2">
    <citation type="submission" date="2015-01" db="EMBL/GenBank/DDBJ databases">
        <title>Evolutionary Origins and Diversification of the Mycorrhizal Mutualists.</title>
        <authorList>
            <consortium name="DOE Joint Genome Institute"/>
            <consortium name="Mycorrhizal Genomics Consortium"/>
            <person name="Kohler A."/>
            <person name="Kuo A."/>
            <person name="Nagy L.G."/>
            <person name="Floudas D."/>
            <person name="Copeland A."/>
            <person name="Barry K.W."/>
            <person name="Cichocki N."/>
            <person name="Veneault-Fourrey C."/>
            <person name="LaButti K."/>
            <person name="Lindquist E.A."/>
            <person name="Lipzen A."/>
            <person name="Lundell T."/>
            <person name="Morin E."/>
            <person name="Murat C."/>
            <person name="Riley R."/>
            <person name="Ohm R."/>
            <person name="Sun H."/>
            <person name="Tunlid A."/>
            <person name="Henrissat B."/>
            <person name="Grigoriev I.V."/>
            <person name="Hibbett D.S."/>
            <person name="Martin F."/>
        </authorList>
    </citation>
    <scope>NUCLEOTIDE SEQUENCE [LARGE SCALE GENOMIC DNA]</scope>
    <source>
        <strain evidence="2">Zn</strain>
    </source>
</reference>
<dbReference type="InParanoid" id="A0A0C3H4R4"/>
<reference evidence="1 2" key="1">
    <citation type="submission" date="2014-04" db="EMBL/GenBank/DDBJ databases">
        <authorList>
            <consortium name="DOE Joint Genome Institute"/>
            <person name="Kuo A."/>
            <person name="Martino E."/>
            <person name="Perotto S."/>
            <person name="Kohler A."/>
            <person name="Nagy L.G."/>
            <person name="Floudas D."/>
            <person name="Copeland A."/>
            <person name="Barry K.W."/>
            <person name="Cichocki N."/>
            <person name="Veneault-Fourrey C."/>
            <person name="LaButti K."/>
            <person name="Lindquist E.A."/>
            <person name="Lipzen A."/>
            <person name="Lundell T."/>
            <person name="Morin E."/>
            <person name="Murat C."/>
            <person name="Sun H."/>
            <person name="Tunlid A."/>
            <person name="Henrissat B."/>
            <person name="Grigoriev I.V."/>
            <person name="Hibbett D.S."/>
            <person name="Martin F."/>
            <person name="Nordberg H.P."/>
            <person name="Cantor M.N."/>
            <person name="Hua S.X."/>
        </authorList>
    </citation>
    <scope>NUCLEOTIDE SEQUENCE [LARGE SCALE GENOMIC DNA]</scope>
    <source>
        <strain evidence="1 2">Zn</strain>
    </source>
</reference>
<accession>A0A0C3H4R4</accession>
<dbReference type="SUPFAM" id="SSF52833">
    <property type="entry name" value="Thioredoxin-like"/>
    <property type="match status" value="1"/>
</dbReference>
<dbReference type="PANTHER" id="PTHR36057:SF1">
    <property type="entry name" value="LIPOPROTEIN LIPID ATTACHMENT SITE-LIKE PROTEIN, PUTATIVE (DUF1223)-RELATED"/>
    <property type="match status" value="1"/>
</dbReference>
<gene>
    <name evidence="1" type="ORF">OIDMADRAFT_147889</name>
</gene>
<evidence type="ECO:0008006" key="3">
    <source>
        <dbReference type="Google" id="ProtNLM"/>
    </source>
</evidence>
<dbReference type="Proteomes" id="UP000054321">
    <property type="component" value="Unassembled WGS sequence"/>
</dbReference>
<dbReference type="HOGENOM" id="CLU_065609_0_0_1"/>
<evidence type="ECO:0000313" key="1">
    <source>
        <dbReference type="EMBL" id="KIM97466.1"/>
    </source>
</evidence>
<sequence length="296" mass="33461">MASLLKYLCCVDSEDEPSQQHDPPPFRSLPIAQNLPMPPEYTTGFQEDDFIAIDPLDIPPPTYTRFDPHPPGCNCPIHINRVSRPTVIELFQSQGCNSCPPTSSNLRSVLANSEDPNLLVLDYHVTYWDHLGWKDVFGQDKFNERQWDYARRRGDTRVYTPQVVVNGISEGVGQTDGNLKEIIKKGQKARKGESWAQLELAGERKLRVSGPFDMKGIVTVVTYDPRLISVDIKRGENMGKRLLFTHIVRNSEQIEDWNGGEQLFELPPRGDINDRWRQAVLVQQGRGGPIIGAARV</sequence>
<dbReference type="InterPro" id="IPR010634">
    <property type="entry name" value="DUF1223"/>
</dbReference>
<dbReference type="InterPro" id="IPR036249">
    <property type="entry name" value="Thioredoxin-like_sf"/>
</dbReference>
<name>A0A0C3H4R4_OIDMZ</name>
<dbReference type="PANTHER" id="PTHR36057">
    <property type="match status" value="1"/>
</dbReference>
<protein>
    <recommendedName>
        <fullName evidence="3">DUF1223 domain-containing protein</fullName>
    </recommendedName>
</protein>
<dbReference type="AlphaFoldDB" id="A0A0C3H4R4"/>
<dbReference type="OrthoDB" id="938668at2759"/>
<keyword evidence="2" id="KW-1185">Reference proteome</keyword>
<dbReference type="STRING" id="913774.A0A0C3H4R4"/>